<dbReference type="SUPFAM" id="SSF50494">
    <property type="entry name" value="Trypsin-like serine proteases"/>
    <property type="match status" value="1"/>
</dbReference>
<dbReference type="Gene3D" id="2.40.10.10">
    <property type="entry name" value="Trypsin-like serine proteases"/>
    <property type="match status" value="1"/>
</dbReference>
<dbReference type="PANTHER" id="PTHR24260:SF136">
    <property type="entry name" value="GH08193P-RELATED"/>
    <property type="match status" value="1"/>
</dbReference>
<dbReference type="InterPro" id="IPR009003">
    <property type="entry name" value="Peptidase_S1_PA"/>
</dbReference>
<reference evidence="2" key="1">
    <citation type="journal article" date="2023" name="Mol. Biol. Evol.">
        <title>Third-Generation Sequencing Reveals the Adaptive Role of the Epigenome in Three Deep-Sea Polychaetes.</title>
        <authorList>
            <person name="Perez M."/>
            <person name="Aroh O."/>
            <person name="Sun Y."/>
            <person name="Lan Y."/>
            <person name="Juniper S.K."/>
            <person name="Young C.R."/>
            <person name="Angers B."/>
            <person name="Qian P.Y."/>
        </authorList>
    </citation>
    <scope>NUCLEOTIDE SEQUENCE</scope>
    <source>
        <strain evidence="2">P08H-3</strain>
    </source>
</reference>
<dbReference type="PROSITE" id="PS00135">
    <property type="entry name" value="TRYPSIN_SER"/>
    <property type="match status" value="1"/>
</dbReference>
<dbReference type="InterPro" id="IPR001254">
    <property type="entry name" value="Trypsin_dom"/>
</dbReference>
<name>A0AAD9NEL2_9ANNE</name>
<dbReference type="AlphaFoldDB" id="A0AAD9NEL2"/>
<feature type="domain" description="Peptidase S1" evidence="1">
    <location>
        <begin position="22"/>
        <end position="98"/>
    </location>
</feature>
<keyword evidence="3" id="KW-1185">Reference proteome</keyword>
<dbReference type="InterPro" id="IPR043504">
    <property type="entry name" value="Peptidase_S1_PA_chymotrypsin"/>
</dbReference>
<evidence type="ECO:0000259" key="1">
    <source>
        <dbReference type="Pfam" id="PF00089"/>
    </source>
</evidence>
<dbReference type="GO" id="GO:0004252">
    <property type="term" value="F:serine-type endopeptidase activity"/>
    <property type="evidence" value="ECO:0007669"/>
    <property type="project" value="InterPro"/>
</dbReference>
<sequence length="128" mass="14051">MLTPSLGLKLGTYGSSDSTSTRLNALQFAWMTVKTREFCSMFGESFDTNICLSDDVGDHERSPCFGDSGGPMVLKKEDGRFTVIGIASFVAELGCAEGVFQEKWEHDGDDDDDDDVWSKCSFSYDQGC</sequence>
<organism evidence="2 3">
    <name type="scientific">Paralvinella palmiformis</name>
    <dbReference type="NCBI Taxonomy" id="53620"/>
    <lineage>
        <taxon>Eukaryota</taxon>
        <taxon>Metazoa</taxon>
        <taxon>Spiralia</taxon>
        <taxon>Lophotrochozoa</taxon>
        <taxon>Annelida</taxon>
        <taxon>Polychaeta</taxon>
        <taxon>Sedentaria</taxon>
        <taxon>Canalipalpata</taxon>
        <taxon>Terebellida</taxon>
        <taxon>Terebelliformia</taxon>
        <taxon>Alvinellidae</taxon>
        <taxon>Paralvinella</taxon>
    </lineage>
</organism>
<dbReference type="EMBL" id="JAODUP010000045">
    <property type="protein sequence ID" value="KAK2165758.1"/>
    <property type="molecule type" value="Genomic_DNA"/>
</dbReference>
<dbReference type="GO" id="GO:0006508">
    <property type="term" value="P:proteolysis"/>
    <property type="evidence" value="ECO:0007669"/>
    <property type="project" value="InterPro"/>
</dbReference>
<dbReference type="Proteomes" id="UP001208570">
    <property type="component" value="Unassembled WGS sequence"/>
</dbReference>
<protein>
    <recommendedName>
        <fullName evidence="1">Peptidase S1 domain-containing protein</fullName>
    </recommendedName>
</protein>
<proteinExistence type="predicted"/>
<dbReference type="InterPro" id="IPR051333">
    <property type="entry name" value="CLIP_Serine_Protease"/>
</dbReference>
<dbReference type="PANTHER" id="PTHR24260">
    <property type="match status" value="1"/>
</dbReference>
<dbReference type="InterPro" id="IPR033116">
    <property type="entry name" value="TRYPSIN_SER"/>
</dbReference>
<accession>A0AAD9NEL2</accession>
<comment type="caution">
    <text evidence="2">The sequence shown here is derived from an EMBL/GenBank/DDBJ whole genome shotgun (WGS) entry which is preliminary data.</text>
</comment>
<gene>
    <name evidence="2" type="ORF">LSH36_45g00016</name>
</gene>
<evidence type="ECO:0000313" key="3">
    <source>
        <dbReference type="Proteomes" id="UP001208570"/>
    </source>
</evidence>
<dbReference type="Pfam" id="PF00089">
    <property type="entry name" value="Trypsin"/>
    <property type="match status" value="1"/>
</dbReference>
<evidence type="ECO:0000313" key="2">
    <source>
        <dbReference type="EMBL" id="KAK2165758.1"/>
    </source>
</evidence>